<dbReference type="STRING" id="1121937.GCA_000423125_00422"/>
<evidence type="ECO:0000259" key="4">
    <source>
        <dbReference type="SMART" id="SM00796"/>
    </source>
</evidence>
<dbReference type="SUPFAM" id="SSF160467">
    <property type="entry name" value="PH0987 N-terminal domain-like"/>
    <property type="match status" value="1"/>
</dbReference>
<evidence type="ECO:0000256" key="2">
    <source>
        <dbReference type="ARBA" id="ARBA00022801"/>
    </source>
</evidence>
<evidence type="ECO:0000313" key="6">
    <source>
        <dbReference type="Proteomes" id="UP000259273"/>
    </source>
</evidence>
<evidence type="ECO:0000313" key="5">
    <source>
        <dbReference type="EMBL" id="HAN28570.1"/>
    </source>
</evidence>
<evidence type="ECO:0000256" key="1">
    <source>
        <dbReference type="ARBA" id="ARBA00022741"/>
    </source>
</evidence>
<dbReference type="GO" id="GO:0016787">
    <property type="term" value="F:hydrolase activity"/>
    <property type="evidence" value="ECO:0007669"/>
    <property type="project" value="UniProtKB-KW"/>
</dbReference>
<dbReference type="Proteomes" id="UP000259273">
    <property type="component" value="Unassembled WGS sequence"/>
</dbReference>
<keyword evidence="3" id="KW-0067">ATP-binding</keyword>
<dbReference type="AlphaFoldDB" id="A0A3C1KPF1"/>
<comment type="caution">
    <text evidence="5">The sequence shown here is derived from an EMBL/GenBank/DDBJ whole genome shotgun (WGS) entry which is preliminary data.</text>
</comment>
<keyword evidence="2 5" id="KW-0378">Hydrolase</keyword>
<dbReference type="PANTHER" id="PTHR34698:SF2">
    <property type="entry name" value="5-OXOPROLINASE SUBUNIT B"/>
    <property type="match status" value="1"/>
</dbReference>
<evidence type="ECO:0000256" key="3">
    <source>
        <dbReference type="ARBA" id="ARBA00022840"/>
    </source>
</evidence>
<dbReference type="PANTHER" id="PTHR34698">
    <property type="entry name" value="5-OXOPROLINASE SUBUNIT B"/>
    <property type="match status" value="1"/>
</dbReference>
<dbReference type="Gene3D" id="2.40.100.10">
    <property type="entry name" value="Cyclophilin-like"/>
    <property type="match status" value="1"/>
</dbReference>
<accession>A0A3C1KPF1</accession>
<name>A0A3C1KPF1_9GAMM</name>
<organism evidence="5 6">
    <name type="scientific">Haliea salexigens</name>
    <dbReference type="NCBI Taxonomy" id="287487"/>
    <lineage>
        <taxon>Bacteria</taxon>
        <taxon>Pseudomonadati</taxon>
        <taxon>Pseudomonadota</taxon>
        <taxon>Gammaproteobacteria</taxon>
        <taxon>Cellvibrionales</taxon>
        <taxon>Halieaceae</taxon>
        <taxon>Haliea</taxon>
    </lineage>
</organism>
<dbReference type="Pfam" id="PF02682">
    <property type="entry name" value="CT_C_D"/>
    <property type="match status" value="1"/>
</dbReference>
<dbReference type="Gene3D" id="3.30.1360.40">
    <property type="match status" value="1"/>
</dbReference>
<dbReference type="InterPro" id="IPR010016">
    <property type="entry name" value="PxpB"/>
</dbReference>
<dbReference type="SUPFAM" id="SSF50891">
    <property type="entry name" value="Cyclophilin-like"/>
    <property type="match status" value="1"/>
</dbReference>
<dbReference type="SMART" id="SM00796">
    <property type="entry name" value="AHS1"/>
    <property type="match status" value="1"/>
</dbReference>
<dbReference type="InterPro" id="IPR003833">
    <property type="entry name" value="CT_C_D"/>
</dbReference>
<dbReference type="NCBIfam" id="TIGR00370">
    <property type="entry name" value="5-oxoprolinase subunit PxpB"/>
    <property type="match status" value="1"/>
</dbReference>
<gene>
    <name evidence="5" type="ORF">DCP75_12765</name>
</gene>
<dbReference type="InterPro" id="IPR029000">
    <property type="entry name" value="Cyclophilin-like_dom_sf"/>
</dbReference>
<feature type="domain" description="Carboxyltransferase" evidence="4">
    <location>
        <begin position="1"/>
        <end position="208"/>
    </location>
</feature>
<dbReference type="GO" id="GO:0005524">
    <property type="term" value="F:ATP binding"/>
    <property type="evidence" value="ECO:0007669"/>
    <property type="project" value="UniProtKB-KW"/>
</dbReference>
<protein>
    <submittedName>
        <fullName evidence="5">Allophanate hydrolase</fullName>
    </submittedName>
</protein>
<keyword evidence="1" id="KW-0547">Nucleotide-binding</keyword>
<proteinExistence type="predicted"/>
<sequence length="232" mass="24712">MQLKHAGENAVLMSFAEENAAAPPGPREAAQVRAAAEAARAALQGDLIDLVPSYASLLVIYDALRTDHFSVVHRLQALQGAIEAATAGGGGREIELPVYYSPETGADLERLAREADLTVAEVITLHCATQYTVYAIGFAPGFAYLGHVDTRIAAPRLTTPRQRVPRGAVAIADRQTAVNPAVSPGGWNLIGNCPQRLFDPHQDPPMPVAVGDSVRFVAIDRQRFIELGGELA</sequence>
<dbReference type="EMBL" id="DMND01000174">
    <property type="protein sequence ID" value="HAN28570.1"/>
    <property type="molecule type" value="Genomic_DNA"/>
</dbReference>
<reference evidence="5 6" key="1">
    <citation type="journal article" date="2018" name="Nat. Biotechnol.">
        <title>A standardized bacterial taxonomy based on genome phylogeny substantially revises the tree of life.</title>
        <authorList>
            <person name="Parks D.H."/>
            <person name="Chuvochina M."/>
            <person name="Waite D.W."/>
            <person name="Rinke C."/>
            <person name="Skarshewski A."/>
            <person name="Chaumeil P.A."/>
            <person name="Hugenholtz P."/>
        </authorList>
    </citation>
    <scope>NUCLEOTIDE SEQUENCE [LARGE SCALE GENOMIC DNA]</scope>
    <source>
        <strain evidence="5">UBA9158</strain>
    </source>
</reference>